<reference evidence="2" key="1">
    <citation type="submission" date="2018-06" db="EMBL/GenBank/DDBJ databases">
        <authorList>
            <person name="Cea G.-C."/>
            <person name="William W."/>
        </authorList>
    </citation>
    <scope>NUCLEOTIDE SEQUENCE [LARGE SCALE GENOMIC DNA]</scope>
    <source>
        <strain evidence="2">DB21MT-2</strain>
    </source>
</reference>
<gene>
    <name evidence="1" type="ORF">SHEWBE_0042</name>
</gene>
<dbReference type="Proteomes" id="UP000250123">
    <property type="component" value="Chromosome SHEWBE"/>
</dbReference>
<dbReference type="EMBL" id="LS483452">
    <property type="protein sequence ID" value="SQH74043.1"/>
    <property type="molecule type" value="Genomic_DNA"/>
</dbReference>
<dbReference type="KEGG" id="sbk:SHEWBE_0042"/>
<sequence>MMMQFNFSSAMSCYYNTSPSLSREALSAQSAETNRQHRPAYVKIKICK</sequence>
<protein>
    <submittedName>
        <fullName evidence="1">Uncharacterized protein</fullName>
    </submittedName>
</protein>
<dbReference type="AlphaFoldDB" id="A0A330LXY9"/>
<accession>A0A330LXY9</accession>
<proteinExistence type="predicted"/>
<evidence type="ECO:0000313" key="2">
    <source>
        <dbReference type="Proteomes" id="UP000250123"/>
    </source>
</evidence>
<name>A0A330LXY9_9GAMM</name>
<organism evidence="1 2">
    <name type="scientific">Shewanella benthica</name>
    <dbReference type="NCBI Taxonomy" id="43661"/>
    <lineage>
        <taxon>Bacteria</taxon>
        <taxon>Pseudomonadati</taxon>
        <taxon>Pseudomonadota</taxon>
        <taxon>Gammaproteobacteria</taxon>
        <taxon>Alteromonadales</taxon>
        <taxon>Shewanellaceae</taxon>
        <taxon>Shewanella</taxon>
    </lineage>
</organism>
<evidence type="ECO:0000313" key="1">
    <source>
        <dbReference type="EMBL" id="SQH74043.1"/>
    </source>
</evidence>